<sequence length="158" mass="18233">MPKECTDRDDHSRPVHPTGEFMRRRRSVGATGARQLTRPLHCPLDWLRRFVNAHARAQCAWEPNAVRVYRDAELHFRYADTYAMYYSRLGATLRERPIIRAEFKPIKSKRSGSQNLSSIESRTVGIAMLFSDIGSGPYRNGRRYLAPLSDYSQRSAET</sequence>
<evidence type="ECO:0000313" key="2">
    <source>
        <dbReference type="Proteomes" id="UP000299102"/>
    </source>
</evidence>
<protein>
    <submittedName>
        <fullName evidence="1">Uncharacterized protein</fullName>
    </submittedName>
</protein>
<dbReference type="AlphaFoldDB" id="A0A4C1ZDL3"/>
<keyword evidence="2" id="KW-1185">Reference proteome</keyword>
<reference evidence="1 2" key="1">
    <citation type="journal article" date="2019" name="Commun. Biol.">
        <title>The bagworm genome reveals a unique fibroin gene that provides high tensile strength.</title>
        <authorList>
            <person name="Kono N."/>
            <person name="Nakamura H."/>
            <person name="Ohtoshi R."/>
            <person name="Tomita M."/>
            <person name="Numata K."/>
            <person name="Arakawa K."/>
        </authorList>
    </citation>
    <scope>NUCLEOTIDE SEQUENCE [LARGE SCALE GENOMIC DNA]</scope>
</reference>
<gene>
    <name evidence="1" type="ORF">EVAR_68123_1</name>
</gene>
<proteinExistence type="predicted"/>
<dbReference type="Proteomes" id="UP000299102">
    <property type="component" value="Unassembled WGS sequence"/>
</dbReference>
<evidence type="ECO:0000313" key="1">
    <source>
        <dbReference type="EMBL" id="GBP85850.1"/>
    </source>
</evidence>
<dbReference type="EMBL" id="BGZK01001763">
    <property type="protein sequence ID" value="GBP85850.1"/>
    <property type="molecule type" value="Genomic_DNA"/>
</dbReference>
<comment type="caution">
    <text evidence="1">The sequence shown here is derived from an EMBL/GenBank/DDBJ whole genome shotgun (WGS) entry which is preliminary data.</text>
</comment>
<name>A0A4C1ZDL3_EUMVA</name>
<accession>A0A4C1ZDL3</accession>
<organism evidence="1 2">
    <name type="scientific">Eumeta variegata</name>
    <name type="common">Bagworm moth</name>
    <name type="synonym">Eumeta japonica</name>
    <dbReference type="NCBI Taxonomy" id="151549"/>
    <lineage>
        <taxon>Eukaryota</taxon>
        <taxon>Metazoa</taxon>
        <taxon>Ecdysozoa</taxon>
        <taxon>Arthropoda</taxon>
        <taxon>Hexapoda</taxon>
        <taxon>Insecta</taxon>
        <taxon>Pterygota</taxon>
        <taxon>Neoptera</taxon>
        <taxon>Endopterygota</taxon>
        <taxon>Lepidoptera</taxon>
        <taxon>Glossata</taxon>
        <taxon>Ditrysia</taxon>
        <taxon>Tineoidea</taxon>
        <taxon>Psychidae</taxon>
        <taxon>Oiketicinae</taxon>
        <taxon>Eumeta</taxon>
    </lineage>
</organism>